<protein>
    <submittedName>
        <fullName evidence="2">Uncharacterized protein</fullName>
    </submittedName>
</protein>
<dbReference type="AlphaFoldDB" id="R0LE29"/>
<feature type="region of interest" description="Disordered" evidence="1">
    <location>
        <begin position="29"/>
        <end position="57"/>
    </location>
</feature>
<evidence type="ECO:0000256" key="1">
    <source>
        <dbReference type="SAM" id="MobiDB-lite"/>
    </source>
</evidence>
<feature type="region of interest" description="Disordered" evidence="1">
    <location>
        <begin position="988"/>
        <end position="1046"/>
    </location>
</feature>
<proteinExistence type="predicted"/>
<accession>R0LE29</accession>
<reference evidence="3" key="1">
    <citation type="journal article" date="2013" name="Nat. Genet.">
        <title>The duck genome and transcriptome provide insight into an avian influenza virus reservoir species.</title>
        <authorList>
            <person name="Huang Y."/>
            <person name="Li Y."/>
            <person name="Burt D.W."/>
            <person name="Chen H."/>
            <person name="Zhang Y."/>
            <person name="Qian W."/>
            <person name="Kim H."/>
            <person name="Gan S."/>
            <person name="Zhao Y."/>
            <person name="Li J."/>
            <person name="Yi K."/>
            <person name="Feng H."/>
            <person name="Zhu P."/>
            <person name="Li B."/>
            <person name="Liu Q."/>
            <person name="Fairley S."/>
            <person name="Magor K.E."/>
            <person name="Du Z."/>
            <person name="Hu X."/>
            <person name="Goodman L."/>
            <person name="Tafer H."/>
            <person name="Vignal A."/>
            <person name="Lee T."/>
            <person name="Kim K.W."/>
            <person name="Sheng Z."/>
            <person name="An Y."/>
            <person name="Searle S."/>
            <person name="Herrero J."/>
            <person name="Groenen M.A."/>
            <person name="Crooijmans R.P."/>
            <person name="Faraut T."/>
            <person name="Cai Q."/>
            <person name="Webster R.G."/>
            <person name="Aldridge J.R."/>
            <person name="Warren W.C."/>
            <person name="Bartschat S."/>
            <person name="Kehr S."/>
            <person name="Marz M."/>
            <person name="Stadler P.F."/>
            <person name="Smith J."/>
            <person name="Kraus R.H."/>
            <person name="Zhao Y."/>
            <person name="Ren L."/>
            <person name="Fei J."/>
            <person name="Morisson M."/>
            <person name="Kaiser P."/>
            <person name="Griffin D.K."/>
            <person name="Rao M."/>
            <person name="Pitel F."/>
            <person name="Wang J."/>
            <person name="Li N."/>
        </authorList>
    </citation>
    <scope>NUCLEOTIDE SEQUENCE [LARGE SCALE GENOMIC DNA]</scope>
</reference>
<feature type="compositionally biased region" description="Basic and acidic residues" evidence="1">
    <location>
        <begin position="1006"/>
        <end position="1016"/>
    </location>
</feature>
<keyword evidence="3" id="KW-1185">Reference proteome</keyword>
<sequence>MSAIEISVLRAIVIRRFCINAREKNLSVTDETGCPVSHRHDGPSHTSSPCSTGDKESKEEVTAELHAAKYTSLCLLRCRLSSGMGSLSEEGCSAQSSHPSVPGHRRSDLELQNDCAYGVKQRPWTSSRRALARALHVCVDCWLLTAPCTAQPAPAAAAWQKNSSKTPPFLALPPPTLCSAQILHLFCLTALPQRLPCQVFVPSVLCLVLSQALTCFAAIIASFGPKQQFVSKLWASLKCSPGRSQAKSQVSALLHVEKPAGYSERIVCLNTGLAHIGIFNPSRFRQPAREAPLGRNEKVAALPTMDQPPLVWVTTRATHRGKKRHASLLGLPEVPRAPAAQGGMGEMSTRQPCYRPGQGSYTPKRPGGVRIAQVLGSTTAGSAFALFVTFLSPFHKACQQLVRQLYVNESWASSAEGGSCGQMSVQHMGTSQLFAGSEHRQRYLSAGGSDSPQGEQEADQRTVSLLKCRYWKCNALQLLQAYLCFWEHLTRVKNSEHLCCPGPSQSWEESGAEERQCKAQRWLVPHKDIHIPAAETKEGNERQNNNSLTEKHFHVPEISGGIGEARSSCRVPTFPQRRAGPASQLSWGEAALLQGSAMDTRGRDPAERCLMLTECSGALPLSARRTCVRLLPRCRRARSMKSPHVCRALGAGEHTTGREYTPGKAAGARPSRYCWGVLLCLLPGVSAELPSAGGASAASWGVSPEALMQLPLAAPLGYVDNQDRLVPVACLTVCKHAGPPQGTKSLEVQELASHATCSSGAACVQGVPWIHLVSGDPAAQVLLGYSVGPGGSFLVPSHPNAQLGIENVPNRKAGMGLALTLPSLGTLARVNLQLKFQIWQEKEEPFSWQPSIGTEECGLGEPGHIISVTQRDLKLLADESKGHSHITATAMQNYCCVHNTEGKRESPRNQCHVQFGAEACGLLGCSPRSSPWAALSSKGLQRAAKPCVVLATSTVLQGERQGAVGNFSITAEWLGVQWWVDMGGQSRYRAQPAPAGKAQSGSPFRSRTDEPKRGPEKTGVTRQKGSWEPQELKQSPQADTEYDKNQAPAARGCEAMRHTGTTCMQMDGESTASYCKCERAATLTLVAIAINSR</sequence>
<dbReference type="EMBL" id="KB743275">
    <property type="protein sequence ID" value="EOA99779.1"/>
    <property type="molecule type" value="Genomic_DNA"/>
</dbReference>
<name>R0LE29_ANAPL</name>
<evidence type="ECO:0000313" key="2">
    <source>
        <dbReference type="EMBL" id="EOA99779.1"/>
    </source>
</evidence>
<dbReference type="Proteomes" id="UP000296049">
    <property type="component" value="Unassembled WGS sequence"/>
</dbReference>
<evidence type="ECO:0000313" key="3">
    <source>
        <dbReference type="Proteomes" id="UP000296049"/>
    </source>
</evidence>
<organism evidence="2 3">
    <name type="scientific">Anas platyrhynchos</name>
    <name type="common">Mallard</name>
    <name type="synonym">Anas boschas</name>
    <dbReference type="NCBI Taxonomy" id="8839"/>
    <lineage>
        <taxon>Eukaryota</taxon>
        <taxon>Metazoa</taxon>
        <taxon>Chordata</taxon>
        <taxon>Craniata</taxon>
        <taxon>Vertebrata</taxon>
        <taxon>Euteleostomi</taxon>
        <taxon>Archelosauria</taxon>
        <taxon>Archosauria</taxon>
        <taxon>Dinosauria</taxon>
        <taxon>Saurischia</taxon>
        <taxon>Theropoda</taxon>
        <taxon>Coelurosauria</taxon>
        <taxon>Aves</taxon>
        <taxon>Neognathae</taxon>
        <taxon>Galloanserae</taxon>
        <taxon>Anseriformes</taxon>
        <taxon>Anatidae</taxon>
        <taxon>Anatinae</taxon>
        <taxon>Anas</taxon>
    </lineage>
</organism>
<gene>
    <name evidence="2" type="ORF">Anapl_01109</name>
</gene>